<dbReference type="PANTHER" id="PTHR42038:SF4">
    <property type="entry name" value="INTEGRAL MEMBRANE PROTEIN"/>
    <property type="match status" value="1"/>
</dbReference>
<gene>
    <name evidence="7" type="ORF">CC78DRAFT_533474</name>
</gene>
<evidence type="ECO:0000256" key="2">
    <source>
        <dbReference type="ARBA" id="ARBA00006757"/>
    </source>
</evidence>
<dbReference type="AlphaFoldDB" id="A0A9P4K7H4"/>
<feature type="transmembrane region" description="Helical" evidence="6">
    <location>
        <begin position="111"/>
        <end position="131"/>
    </location>
</feature>
<dbReference type="GO" id="GO:0016020">
    <property type="term" value="C:membrane"/>
    <property type="evidence" value="ECO:0007669"/>
    <property type="project" value="UniProtKB-SubCell"/>
</dbReference>
<comment type="subcellular location">
    <subcellularLocation>
        <location evidence="1">Membrane</location>
        <topology evidence="1">Multi-pass membrane protein</topology>
    </subcellularLocation>
</comment>
<evidence type="ECO:0000256" key="3">
    <source>
        <dbReference type="ARBA" id="ARBA00022692"/>
    </source>
</evidence>
<comment type="similarity">
    <text evidence="2">Belongs to the paxB family.</text>
</comment>
<feature type="transmembrane region" description="Helical" evidence="6">
    <location>
        <begin position="143"/>
        <end position="166"/>
    </location>
</feature>
<evidence type="ECO:0000313" key="8">
    <source>
        <dbReference type="Proteomes" id="UP000800093"/>
    </source>
</evidence>
<sequence length="176" mass="20476">MAYEIYYAFACTSTTFEVFSFLVWYFMDLAFATVAIKYAYPPSRRTSTAVKLFFGVLLGLGFLHGLCLYFPDEREQITAFWTGVYLELPIGWGALYLLLREGNTKGHSIEIWLTRFLGCYCAFAVFVWRYLNVPENWEYVASPWSVGGMVVTLIPEHIYPFAYIWVLKKERKAKVE</sequence>
<evidence type="ECO:0000256" key="6">
    <source>
        <dbReference type="SAM" id="Phobius"/>
    </source>
</evidence>
<evidence type="ECO:0000256" key="1">
    <source>
        <dbReference type="ARBA" id="ARBA00004141"/>
    </source>
</evidence>
<accession>A0A9P4K7H4</accession>
<comment type="caution">
    <text evidence="7">The sequence shown here is derived from an EMBL/GenBank/DDBJ whole genome shotgun (WGS) entry which is preliminary data.</text>
</comment>
<feature type="transmembrane region" description="Helical" evidence="6">
    <location>
        <begin position="52"/>
        <end position="71"/>
    </location>
</feature>
<reference evidence="8" key="1">
    <citation type="journal article" date="2020" name="Stud. Mycol.">
        <title>101 Dothideomycetes genomes: A test case for predicting lifestyles and emergence of pathogens.</title>
        <authorList>
            <person name="Haridas S."/>
            <person name="Albert R."/>
            <person name="Binder M."/>
            <person name="Bloem J."/>
            <person name="LaButti K."/>
            <person name="Salamov A."/>
            <person name="Andreopoulos B."/>
            <person name="Baker S."/>
            <person name="Barry K."/>
            <person name="Bills G."/>
            <person name="Bluhm B."/>
            <person name="Cannon C."/>
            <person name="Castanera R."/>
            <person name="Culley D."/>
            <person name="Daum C."/>
            <person name="Ezra D."/>
            <person name="Gonzalez J."/>
            <person name="Henrissat B."/>
            <person name="Kuo A."/>
            <person name="Liang C."/>
            <person name="Lipzen A."/>
            <person name="Lutzoni F."/>
            <person name="Magnuson J."/>
            <person name="Mondo S."/>
            <person name="Nolan M."/>
            <person name="Ohm R."/>
            <person name="Pangilinan J."/>
            <person name="Park H.-J."/>
            <person name="Ramirez L."/>
            <person name="Alfaro M."/>
            <person name="Sun H."/>
            <person name="Tritt A."/>
            <person name="Yoshinaga Y."/>
            <person name="Zwiers L.-H."/>
            <person name="Turgeon B."/>
            <person name="Goodwin S."/>
            <person name="Spatafora J."/>
            <person name="Crous P."/>
            <person name="Grigoriev I."/>
        </authorList>
    </citation>
    <scope>NUCLEOTIDE SEQUENCE [LARGE SCALE GENOMIC DNA]</scope>
    <source>
        <strain evidence="8">CBS 304.66</strain>
    </source>
</reference>
<proteinExistence type="inferred from homology"/>
<organism evidence="7 8">
    <name type="scientific">Lojkania enalia</name>
    <dbReference type="NCBI Taxonomy" id="147567"/>
    <lineage>
        <taxon>Eukaryota</taxon>
        <taxon>Fungi</taxon>
        <taxon>Dikarya</taxon>
        <taxon>Ascomycota</taxon>
        <taxon>Pezizomycotina</taxon>
        <taxon>Dothideomycetes</taxon>
        <taxon>Pleosporomycetidae</taxon>
        <taxon>Pleosporales</taxon>
        <taxon>Pleosporales incertae sedis</taxon>
        <taxon>Lojkania</taxon>
    </lineage>
</organism>
<dbReference type="Pfam" id="PF25129">
    <property type="entry name" value="Pyr4-TMTC"/>
    <property type="match status" value="1"/>
</dbReference>
<protein>
    <submittedName>
        <fullName evidence="7">Uncharacterized protein</fullName>
    </submittedName>
</protein>
<keyword evidence="4 6" id="KW-1133">Transmembrane helix</keyword>
<dbReference type="GO" id="GO:0016829">
    <property type="term" value="F:lyase activity"/>
    <property type="evidence" value="ECO:0007669"/>
    <property type="project" value="InterPro"/>
</dbReference>
<keyword evidence="5 6" id="KW-0472">Membrane</keyword>
<keyword evidence="8" id="KW-1185">Reference proteome</keyword>
<dbReference type="OrthoDB" id="5294024at2759"/>
<evidence type="ECO:0000256" key="5">
    <source>
        <dbReference type="ARBA" id="ARBA00023136"/>
    </source>
</evidence>
<dbReference type="EMBL" id="ML986619">
    <property type="protein sequence ID" value="KAF2264022.1"/>
    <property type="molecule type" value="Genomic_DNA"/>
</dbReference>
<name>A0A9P4K7H4_9PLEO</name>
<keyword evidence="3 6" id="KW-0812">Transmembrane</keyword>
<dbReference type="InterPro" id="IPR039020">
    <property type="entry name" value="PaxB-like"/>
</dbReference>
<dbReference type="PANTHER" id="PTHR42038">
    <property type="match status" value="1"/>
</dbReference>
<evidence type="ECO:0000256" key="4">
    <source>
        <dbReference type="ARBA" id="ARBA00022989"/>
    </source>
</evidence>
<evidence type="ECO:0000313" key="7">
    <source>
        <dbReference type="EMBL" id="KAF2264022.1"/>
    </source>
</evidence>
<dbReference type="Proteomes" id="UP000800093">
    <property type="component" value="Unassembled WGS sequence"/>
</dbReference>
<feature type="transmembrane region" description="Helical" evidence="6">
    <location>
        <begin position="77"/>
        <end position="99"/>
    </location>
</feature>